<reference evidence="6" key="2">
    <citation type="journal article" date="2019" name="MicrobiologyOpen">
        <title>High-quality draft genome sequence of Gaiella occulta isolated from a 150 meter deep mineral water borehole and comparison with the genome sequences of other deep-branching lineages of the phylum Actinobacteria.</title>
        <authorList>
            <person name="Severino R."/>
            <person name="Froufe H.J.C."/>
            <person name="Barroso C."/>
            <person name="Albuquerque L."/>
            <person name="Lobo-da-Cunha A."/>
            <person name="da Costa M.S."/>
            <person name="Egas C."/>
        </authorList>
    </citation>
    <scope>NUCLEOTIDE SEQUENCE [LARGE SCALE GENOMIC DNA]</scope>
    <source>
        <strain evidence="6">F2-233</strain>
    </source>
</reference>
<dbReference type="GO" id="GO:0016757">
    <property type="term" value="F:glycosyltransferase activity"/>
    <property type="evidence" value="ECO:0007669"/>
    <property type="project" value="UniProtKB-KW"/>
</dbReference>
<keyword evidence="1" id="KW-0328">Glycosyltransferase</keyword>
<organism evidence="5 6">
    <name type="scientific">Gaiella occulta</name>
    <dbReference type="NCBI Taxonomy" id="1002870"/>
    <lineage>
        <taxon>Bacteria</taxon>
        <taxon>Bacillati</taxon>
        <taxon>Actinomycetota</taxon>
        <taxon>Thermoleophilia</taxon>
        <taxon>Gaiellales</taxon>
        <taxon>Gaiellaceae</taxon>
        <taxon>Gaiella</taxon>
    </lineage>
</organism>
<dbReference type="InterPro" id="IPR028098">
    <property type="entry name" value="Glyco_trans_4-like_N"/>
</dbReference>
<evidence type="ECO:0000256" key="1">
    <source>
        <dbReference type="ARBA" id="ARBA00022676"/>
    </source>
</evidence>
<evidence type="ECO:0000313" key="6">
    <source>
        <dbReference type="Proteomes" id="UP000254134"/>
    </source>
</evidence>
<keyword evidence="2 5" id="KW-0808">Transferase</keyword>
<dbReference type="OrthoDB" id="9809227at2"/>
<dbReference type="EMBL" id="QQZY01000004">
    <property type="protein sequence ID" value="RDI74302.1"/>
    <property type="molecule type" value="Genomic_DNA"/>
</dbReference>
<reference evidence="5 6" key="1">
    <citation type="submission" date="2018-07" db="EMBL/GenBank/DDBJ databases">
        <title>High-quality-draft genome sequence of Gaiella occulta.</title>
        <authorList>
            <person name="Severino R."/>
            <person name="Froufe H.J.C."/>
            <person name="Rainey F.A."/>
            <person name="Barroso C."/>
            <person name="Albuquerque L."/>
            <person name="Lobo-Da-Cunha A."/>
            <person name="Da Costa M.S."/>
            <person name="Egas C."/>
        </authorList>
    </citation>
    <scope>NUCLEOTIDE SEQUENCE [LARGE SCALE GENOMIC DNA]</scope>
    <source>
        <strain evidence="5 6">F2-233</strain>
    </source>
</reference>
<dbReference type="Pfam" id="PF13579">
    <property type="entry name" value="Glyco_trans_4_4"/>
    <property type="match status" value="1"/>
</dbReference>
<dbReference type="Proteomes" id="UP000254134">
    <property type="component" value="Unassembled WGS sequence"/>
</dbReference>
<dbReference type="Pfam" id="PF00534">
    <property type="entry name" value="Glycos_transf_1"/>
    <property type="match status" value="1"/>
</dbReference>
<dbReference type="RefSeq" id="WP_114796311.1">
    <property type="nucleotide sequence ID" value="NZ_QQZY01000004.1"/>
</dbReference>
<evidence type="ECO:0000259" key="4">
    <source>
        <dbReference type="Pfam" id="PF13579"/>
    </source>
</evidence>
<feature type="domain" description="Glycosyl transferase family 1" evidence="3">
    <location>
        <begin position="183"/>
        <end position="326"/>
    </location>
</feature>
<name>A0A7M2YVZ1_9ACTN</name>
<feature type="domain" description="Glycosyltransferase subfamily 4-like N-terminal" evidence="4">
    <location>
        <begin position="25"/>
        <end position="174"/>
    </location>
</feature>
<dbReference type="AlphaFoldDB" id="A0A7M2YVZ1"/>
<evidence type="ECO:0000256" key="2">
    <source>
        <dbReference type="ARBA" id="ARBA00022679"/>
    </source>
</evidence>
<dbReference type="InterPro" id="IPR001296">
    <property type="entry name" value="Glyco_trans_1"/>
</dbReference>
<proteinExistence type="predicted"/>
<sequence length="365" mass="38842">MTRPRVVVLRGHSANPWELRPWELLADRFDVVVGVTGSNAYDLSAGNVQRLPVRALRDRLPAGRIGDLAVLALGDRYLGLEEALAGAAIVHSAELGVWFSGQPAALKRKLGYRLVLTVWETIPFLDTYRRSRGRRYKRLAVAEADLMLAATDRARRCLLLEGVPGERVVVSPPGIDAERFSSAAGAAGTGALVVSPGRLVWEKGHYDVVRALAALDADVRLLIVGAGPERERLLRYAAELGLAGRVEIRAVPYGEMPGVFASAACVVLASLPVPLWEEQFGMVLAEAMAAGAPIVASSSGAIPEVLAGSGAALFSPGDWPALAGLIGERLGGGRLSYPRAIVERYSARAAAERLAAAYERVLSDL</sequence>
<gene>
    <name evidence="5" type="ORF">Gocc_1878</name>
</gene>
<evidence type="ECO:0000313" key="5">
    <source>
        <dbReference type="EMBL" id="RDI74302.1"/>
    </source>
</evidence>
<dbReference type="PANTHER" id="PTHR12526">
    <property type="entry name" value="GLYCOSYLTRANSFERASE"/>
    <property type="match status" value="1"/>
</dbReference>
<dbReference type="Gene3D" id="3.40.50.2000">
    <property type="entry name" value="Glycogen Phosphorylase B"/>
    <property type="match status" value="2"/>
</dbReference>
<dbReference type="SUPFAM" id="SSF53756">
    <property type="entry name" value="UDP-Glycosyltransferase/glycogen phosphorylase"/>
    <property type="match status" value="1"/>
</dbReference>
<dbReference type="PANTHER" id="PTHR12526:SF510">
    <property type="entry name" value="D-INOSITOL 3-PHOSPHATE GLYCOSYLTRANSFERASE"/>
    <property type="match status" value="1"/>
</dbReference>
<evidence type="ECO:0000259" key="3">
    <source>
        <dbReference type="Pfam" id="PF00534"/>
    </source>
</evidence>
<accession>A0A7M2YVZ1</accession>
<comment type="caution">
    <text evidence="5">The sequence shown here is derived from an EMBL/GenBank/DDBJ whole genome shotgun (WGS) entry which is preliminary data.</text>
</comment>
<protein>
    <submittedName>
        <fullName evidence="5">Glycosyltransferase</fullName>
    </submittedName>
</protein>
<keyword evidence="6" id="KW-1185">Reference proteome</keyword>